<dbReference type="AlphaFoldDB" id="A0A0E9PV23"/>
<accession>A0A0E9PV23</accession>
<reference evidence="1" key="1">
    <citation type="submission" date="2014-11" db="EMBL/GenBank/DDBJ databases">
        <authorList>
            <person name="Amaro Gonzalez C."/>
        </authorList>
    </citation>
    <scope>NUCLEOTIDE SEQUENCE</scope>
</reference>
<protein>
    <submittedName>
        <fullName evidence="1">Uncharacterized protein</fullName>
    </submittedName>
</protein>
<organism evidence="1">
    <name type="scientific">Anguilla anguilla</name>
    <name type="common">European freshwater eel</name>
    <name type="synonym">Muraena anguilla</name>
    <dbReference type="NCBI Taxonomy" id="7936"/>
    <lineage>
        <taxon>Eukaryota</taxon>
        <taxon>Metazoa</taxon>
        <taxon>Chordata</taxon>
        <taxon>Craniata</taxon>
        <taxon>Vertebrata</taxon>
        <taxon>Euteleostomi</taxon>
        <taxon>Actinopterygii</taxon>
        <taxon>Neopterygii</taxon>
        <taxon>Teleostei</taxon>
        <taxon>Anguilliformes</taxon>
        <taxon>Anguillidae</taxon>
        <taxon>Anguilla</taxon>
    </lineage>
</organism>
<name>A0A0E9PV23_ANGAN</name>
<reference evidence="1" key="2">
    <citation type="journal article" date="2015" name="Fish Shellfish Immunol.">
        <title>Early steps in the European eel (Anguilla anguilla)-Vibrio vulnificus interaction in the gills: Role of the RtxA13 toxin.</title>
        <authorList>
            <person name="Callol A."/>
            <person name="Pajuelo D."/>
            <person name="Ebbesson L."/>
            <person name="Teles M."/>
            <person name="MacKenzie S."/>
            <person name="Amaro C."/>
        </authorList>
    </citation>
    <scope>NUCLEOTIDE SEQUENCE</scope>
</reference>
<proteinExistence type="predicted"/>
<evidence type="ECO:0000313" key="1">
    <source>
        <dbReference type="EMBL" id="JAH07930.1"/>
    </source>
</evidence>
<dbReference type="EMBL" id="GBXM01100647">
    <property type="protein sequence ID" value="JAH07930.1"/>
    <property type="molecule type" value="Transcribed_RNA"/>
</dbReference>
<sequence>MMMTAVHEKSGLCRILFQLGACWKTVLLPGQCSVKKGPHNTAAPLEEFTAGCCHDTVLPNYKCVQVSDPRDFTRQDTSNVL</sequence>